<feature type="compositionally biased region" description="Polar residues" evidence="1">
    <location>
        <begin position="58"/>
        <end position="75"/>
    </location>
</feature>
<proteinExistence type="predicted"/>
<name>A0A1X7TBN0_AMPQE</name>
<protein>
    <submittedName>
        <fullName evidence="2">Uncharacterized protein</fullName>
    </submittedName>
</protein>
<evidence type="ECO:0000256" key="1">
    <source>
        <dbReference type="SAM" id="MobiDB-lite"/>
    </source>
</evidence>
<feature type="region of interest" description="Disordered" evidence="1">
    <location>
        <begin position="1"/>
        <end position="75"/>
    </location>
</feature>
<reference evidence="2" key="1">
    <citation type="submission" date="2017-05" db="UniProtKB">
        <authorList>
            <consortium name="EnsemblMetazoa"/>
        </authorList>
    </citation>
    <scope>IDENTIFICATION</scope>
</reference>
<feature type="compositionally biased region" description="Basic and acidic residues" evidence="1">
    <location>
        <begin position="7"/>
        <end position="22"/>
    </location>
</feature>
<sequence>MQPPNVARDKRSRPSDSKDYSCLKKPPVVNNSGNNNNDGNINSQSADCLNDEAKSAPRPSTTIHYNPTKTWSNWV</sequence>
<dbReference type="EnsemblMetazoa" id="Aqu2.1.11722_001">
    <property type="protein sequence ID" value="Aqu2.1.11722_001"/>
    <property type="gene ID" value="Aqu2.1.11722"/>
</dbReference>
<organism evidence="2">
    <name type="scientific">Amphimedon queenslandica</name>
    <name type="common">Sponge</name>
    <dbReference type="NCBI Taxonomy" id="400682"/>
    <lineage>
        <taxon>Eukaryota</taxon>
        <taxon>Metazoa</taxon>
        <taxon>Porifera</taxon>
        <taxon>Demospongiae</taxon>
        <taxon>Heteroscleromorpha</taxon>
        <taxon>Haplosclerida</taxon>
        <taxon>Niphatidae</taxon>
        <taxon>Amphimedon</taxon>
    </lineage>
</organism>
<dbReference type="AlphaFoldDB" id="A0A1X7TBN0"/>
<evidence type="ECO:0000313" key="2">
    <source>
        <dbReference type="EnsemblMetazoa" id="Aqu2.1.11722_001"/>
    </source>
</evidence>
<accession>A0A1X7TBN0</accession>
<dbReference type="InParanoid" id="A0A1X7TBN0"/>
<feature type="compositionally biased region" description="Low complexity" evidence="1">
    <location>
        <begin position="30"/>
        <end position="43"/>
    </location>
</feature>